<feature type="region of interest" description="Disordered" evidence="1">
    <location>
        <begin position="203"/>
        <end position="262"/>
    </location>
</feature>
<dbReference type="GO" id="GO:0005762">
    <property type="term" value="C:mitochondrial large ribosomal subunit"/>
    <property type="evidence" value="ECO:0007669"/>
    <property type="project" value="TreeGrafter"/>
</dbReference>
<organism evidence="2 3">
    <name type="scientific">Diversispora eburnea</name>
    <dbReference type="NCBI Taxonomy" id="1213867"/>
    <lineage>
        <taxon>Eukaryota</taxon>
        <taxon>Fungi</taxon>
        <taxon>Fungi incertae sedis</taxon>
        <taxon>Mucoromycota</taxon>
        <taxon>Glomeromycotina</taxon>
        <taxon>Glomeromycetes</taxon>
        <taxon>Diversisporales</taxon>
        <taxon>Diversisporaceae</taxon>
        <taxon>Diversispora</taxon>
    </lineage>
</organism>
<dbReference type="EMBL" id="CAJVPK010000909">
    <property type="protein sequence ID" value="CAG8558654.1"/>
    <property type="molecule type" value="Genomic_DNA"/>
</dbReference>
<proteinExistence type="predicted"/>
<name>A0A9N9BA93_9GLOM</name>
<protein>
    <submittedName>
        <fullName evidence="2">11659_t:CDS:1</fullName>
    </submittedName>
</protein>
<accession>A0A9N9BA93</accession>
<reference evidence="2" key="1">
    <citation type="submission" date="2021-06" db="EMBL/GenBank/DDBJ databases">
        <authorList>
            <person name="Kallberg Y."/>
            <person name="Tangrot J."/>
            <person name="Rosling A."/>
        </authorList>
    </citation>
    <scope>NUCLEOTIDE SEQUENCE</scope>
    <source>
        <strain evidence="2">AZ414A</strain>
    </source>
</reference>
<comment type="caution">
    <text evidence="2">The sequence shown here is derived from an EMBL/GenBank/DDBJ whole genome shotgun (WGS) entry which is preliminary data.</text>
</comment>
<dbReference type="AlphaFoldDB" id="A0A9N9BA93"/>
<dbReference type="OrthoDB" id="6021263at2759"/>
<dbReference type="Proteomes" id="UP000789706">
    <property type="component" value="Unassembled WGS sequence"/>
</dbReference>
<dbReference type="Pfam" id="PF12824">
    <property type="entry name" value="MRP-L20"/>
    <property type="match status" value="1"/>
</dbReference>
<keyword evidence="3" id="KW-1185">Reference proteome</keyword>
<dbReference type="GO" id="GO:0003735">
    <property type="term" value="F:structural constituent of ribosome"/>
    <property type="evidence" value="ECO:0007669"/>
    <property type="project" value="TreeGrafter"/>
</dbReference>
<dbReference type="InterPro" id="IPR024388">
    <property type="entry name" value="Ribosomal_mL58"/>
</dbReference>
<dbReference type="PANTHER" id="PTHR28266">
    <property type="entry name" value="54S RIBOSOMAL PROTEIN L20, MITOCHONDRIAL"/>
    <property type="match status" value="1"/>
</dbReference>
<evidence type="ECO:0000256" key="1">
    <source>
        <dbReference type="SAM" id="MobiDB-lite"/>
    </source>
</evidence>
<gene>
    <name evidence="2" type="ORF">DEBURN_LOCUS7473</name>
</gene>
<dbReference type="PANTHER" id="PTHR28266:SF1">
    <property type="entry name" value="LARGE RIBOSOMAL SUBUNIT PROTEIN ML58"/>
    <property type="match status" value="1"/>
</dbReference>
<feature type="compositionally biased region" description="Basic and acidic residues" evidence="1">
    <location>
        <begin position="215"/>
        <end position="232"/>
    </location>
</feature>
<evidence type="ECO:0000313" key="2">
    <source>
        <dbReference type="EMBL" id="CAG8558654.1"/>
    </source>
</evidence>
<sequence>MAFSFFKPTTTIIRTFKPFTSFFKSSSRCQNFLFQARHYTARKPKKISPLAAPVYGEKKLDDNSLFISRVPLTPPKITVDQLPPPLRPIKEQRKRKHTEEQIEEMRRLRASDPAKYSLSVLSKMFDCPSHIVAQFAPLPLERKAILEARKEYLYSKMGWKKRVIRAERIRRRALCNDNHSIDQKEKHPSVKEKVQDAVHVTAQKLHLEPKKKKPDPKTERDSRSNVKEKIQDAIHVTAQKLNLEPRERNPEAAHQNAKTNPE</sequence>
<evidence type="ECO:0000313" key="3">
    <source>
        <dbReference type="Proteomes" id="UP000789706"/>
    </source>
</evidence>